<dbReference type="EMBL" id="JAHESD010000053">
    <property type="protein sequence ID" value="MBT1705348.1"/>
    <property type="molecule type" value="Genomic_DNA"/>
</dbReference>
<dbReference type="PANTHER" id="PTHR30244">
    <property type="entry name" value="TRANSAMINASE"/>
    <property type="match status" value="1"/>
</dbReference>
<dbReference type="InterPro" id="IPR015424">
    <property type="entry name" value="PyrdxlP-dep_Trfase"/>
</dbReference>
<dbReference type="Gene3D" id="3.90.1150.10">
    <property type="entry name" value="Aspartate Aminotransferase, domain 1"/>
    <property type="match status" value="1"/>
</dbReference>
<protein>
    <submittedName>
        <fullName evidence="3">Aminotransferase class I/II-fold pyridoxal phosphate-dependent enzyme</fullName>
    </submittedName>
</protein>
<proteinExistence type="inferred from homology"/>
<keyword evidence="4" id="KW-1185">Reference proteome</keyword>
<evidence type="ECO:0000313" key="3">
    <source>
        <dbReference type="EMBL" id="MBT1705348.1"/>
    </source>
</evidence>
<dbReference type="PIRSF" id="PIRSF000390">
    <property type="entry name" value="PLP_StrS"/>
    <property type="match status" value="1"/>
</dbReference>
<comment type="similarity">
    <text evidence="1 2">Belongs to the DegT/DnrJ/EryC1 family.</text>
</comment>
<dbReference type="CDD" id="cd00616">
    <property type="entry name" value="AHBA_syn"/>
    <property type="match status" value="1"/>
</dbReference>
<accession>A0ABS5VV82</accession>
<reference evidence="3 4" key="1">
    <citation type="submission" date="2021-05" db="EMBL/GenBank/DDBJ databases">
        <title>A Polyphasic approach of four new species of the genus Ohtaekwangia: Ohtaekwangia histidinii sp. nov., Ohtaekwangia cretensis sp. nov., Ohtaekwangia indiensis sp. nov., Ohtaekwangia reichenbachii sp. nov. from diverse environment.</title>
        <authorList>
            <person name="Octaviana S."/>
        </authorList>
    </citation>
    <scope>NUCLEOTIDE SEQUENCE [LARGE SCALE GENOMIC DNA]</scope>
    <source>
        <strain evidence="3 4">PWU20</strain>
    </source>
</reference>
<comment type="caution">
    <text evidence="3">The sequence shown here is derived from an EMBL/GenBank/DDBJ whole genome shotgun (WGS) entry which is preliminary data.</text>
</comment>
<evidence type="ECO:0000313" key="4">
    <source>
        <dbReference type="Proteomes" id="UP000772618"/>
    </source>
</evidence>
<dbReference type="Pfam" id="PF01041">
    <property type="entry name" value="DegT_DnrJ_EryC1"/>
    <property type="match status" value="1"/>
</dbReference>
<organism evidence="3 4">
    <name type="scientific">Chryseosolibacter indicus</name>
    <dbReference type="NCBI Taxonomy" id="2782351"/>
    <lineage>
        <taxon>Bacteria</taxon>
        <taxon>Pseudomonadati</taxon>
        <taxon>Bacteroidota</taxon>
        <taxon>Cytophagia</taxon>
        <taxon>Cytophagales</taxon>
        <taxon>Chryseotaleaceae</taxon>
        <taxon>Chryseosolibacter</taxon>
    </lineage>
</organism>
<keyword evidence="3" id="KW-0032">Aminotransferase</keyword>
<sequence length="361" mass="40006">MDFLKDAIDSNWIAPVGPHVEAFERELGVLLRLPNVVCVSSGTAAIHLGLLSLGVQKGDEVICSSLTFCASANPIVYCGATPVFVDSEEDSWNVDPHLLEEAIEDRIKKKSKRPKAIVVVHLYGMPANMNAILSIAKKYEISVLEDSAEALGSLYEGKPLGTLGDVGILSFNGNKIITTSGGGALLSPNRNILSRARFLRQEAKESVPYYQHREIGYNYRFSNVLASLGRAQIKVLTERVEKRRAIFEQYYAELTNCEAVSFQPELEGSYSNRWLTVMLFKGHEKAETIRLLLERMNIESRRVWKPMHLQPIFKECAAYLNGVSENLFNYGLCVPSGTSLTSADVSMIANIIKDQLNASSN</sequence>
<dbReference type="InterPro" id="IPR015422">
    <property type="entry name" value="PyrdxlP-dep_Trfase_small"/>
</dbReference>
<evidence type="ECO:0000256" key="2">
    <source>
        <dbReference type="RuleBase" id="RU004508"/>
    </source>
</evidence>
<evidence type="ECO:0000256" key="1">
    <source>
        <dbReference type="ARBA" id="ARBA00037999"/>
    </source>
</evidence>
<dbReference type="Gene3D" id="3.40.640.10">
    <property type="entry name" value="Type I PLP-dependent aspartate aminotransferase-like (Major domain)"/>
    <property type="match status" value="1"/>
</dbReference>
<dbReference type="SUPFAM" id="SSF53383">
    <property type="entry name" value="PLP-dependent transferases"/>
    <property type="match status" value="1"/>
</dbReference>
<keyword evidence="3" id="KW-0808">Transferase</keyword>
<dbReference type="PANTHER" id="PTHR30244:SF34">
    <property type="entry name" value="DTDP-4-AMINO-4,6-DIDEOXYGALACTOSE TRANSAMINASE"/>
    <property type="match status" value="1"/>
</dbReference>
<name>A0ABS5VV82_9BACT</name>
<gene>
    <name evidence="3" type="ORF">KK060_18805</name>
</gene>
<dbReference type="InterPro" id="IPR015421">
    <property type="entry name" value="PyrdxlP-dep_Trfase_major"/>
</dbReference>
<dbReference type="GO" id="GO:0008483">
    <property type="term" value="F:transaminase activity"/>
    <property type="evidence" value="ECO:0007669"/>
    <property type="project" value="UniProtKB-KW"/>
</dbReference>
<dbReference type="Proteomes" id="UP000772618">
    <property type="component" value="Unassembled WGS sequence"/>
</dbReference>
<dbReference type="InterPro" id="IPR000653">
    <property type="entry name" value="DegT/StrS_aminotransferase"/>
</dbReference>
<keyword evidence="2" id="KW-0663">Pyridoxal phosphate</keyword>